<dbReference type="GO" id="GO:0016787">
    <property type="term" value="F:hydrolase activity"/>
    <property type="evidence" value="ECO:0007669"/>
    <property type="project" value="UniProtKB-KW"/>
</dbReference>
<reference evidence="7 8" key="1">
    <citation type="journal article" date="2020" name="Biotechnol. Biofuels">
        <title>New insights from the biogas microbiome by comprehensive genome-resolved metagenomics of nearly 1600 species originating from multiple anaerobic digesters.</title>
        <authorList>
            <person name="Campanaro S."/>
            <person name="Treu L."/>
            <person name="Rodriguez-R L.M."/>
            <person name="Kovalovszki A."/>
            <person name="Ziels R.M."/>
            <person name="Maus I."/>
            <person name="Zhu X."/>
            <person name="Kougias P.G."/>
            <person name="Basile A."/>
            <person name="Luo G."/>
            <person name="Schluter A."/>
            <person name="Konstantinidis K.T."/>
            <person name="Angelidaki I."/>
        </authorList>
    </citation>
    <scope>NUCLEOTIDE SEQUENCE [LARGE SCALE GENOMIC DNA]</scope>
    <source>
        <strain evidence="7">AS25fmACSIPFO_94</strain>
    </source>
</reference>
<keyword evidence="3" id="KW-0540">Nuclease</keyword>
<accession>A0A7V7BYT6</accession>
<evidence type="ECO:0000256" key="3">
    <source>
        <dbReference type="ARBA" id="ARBA00022722"/>
    </source>
</evidence>
<sequence length="118" mass="13778">MSKRDWKLYVEDVLECIKKVEKYTGDMDFTLFEKDDKTVDAVIKNLETIGEAAGHIPDDIKARHKDIPWKEIVGLSNRIVHGYFNIDLKIIWGVIKQELPTLKIQLEHILKEEHNNHA</sequence>
<dbReference type="EMBL" id="DURU01000147">
    <property type="protein sequence ID" value="HHZ05024.1"/>
    <property type="molecule type" value="Genomic_DNA"/>
</dbReference>
<dbReference type="RefSeq" id="WP_273003399.1">
    <property type="nucleotide sequence ID" value="NZ_DURU01000147.1"/>
</dbReference>
<evidence type="ECO:0000256" key="1">
    <source>
        <dbReference type="ARBA" id="ARBA00022553"/>
    </source>
</evidence>
<dbReference type="Proteomes" id="UP000525027">
    <property type="component" value="Unassembled WGS sequence"/>
</dbReference>
<dbReference type="GO" id="GO:0000166">
    <property type="term" value="F:nucleotide binding"/>
    <property type="evidence" value="ECO:0007669"/>
    <property type="project" value="UniProtKB-KW"/>
</dbReference>
<proteinExistence type="inferred from homology"/>
<evidence type="ECO:0000256" key="6">
    <source>
        <dbReference type="ARBA" id="ARBA00024207"/>
    </source>
</evidence>
<dbReference type="PANTHER" id="PTHR34139">
    <property type="entry name" value="UPF0331 PROTEIN MJ0127"/>
    <property type="match status" value="1"/>
</dbReference>
<dbReference type="PANTHER" id="PTHR34139:SF1">
    <property type="entry name" value="RNASE MJ1380-RELATED"/>
    <property type="match status" value="1"/>
</dbReference>
<name>A0A7V7BYT6_9BACT</name>
<dbReference type="Pfam" id="PF01934">
    <property type="entry name" value="HepT-like"/>
    <property type="match status" value="1"/>
</dbReference>
<evidence type="ECO:0000256" key="5">
    <source>
        <dbReference type="ARBA" id="ARBA00022801"/>
    </source>
</evidence>
<keyword evidence="5" id="KW-0378">Hydrolase</keyword>
<protein>
    <submittedName>
        <fullName evidence="7">DUF86 domain-containing protein</fullName>
    </submittedName>
</protein>
<comment type="similarity">
    <text evidence="6">Belongs to the HepT RNase toxin family.</text>
</comment>
<evidence type="ECO:0000313" key="7">
    <source>
        <dbReference type="EMBL" id="HHZ05024.1"/>
    </source>
</evidence>
<dbReference type="InterPro" id="IPR037038">
    <property type="entry name" value="HepT-like_sf"/>
</dbReference>
<evidence type="ECO:0000313" key="8">
    <source>
        <dbReference type="Proteomes" id="UP000525027"/>
    </source>
</evidence>
<dbReference type="GO" id="GO:0004540">
    <property type="term" value="F:RNA nuclease activity"/>
    <property type="evidence" value="ECO:0007669"/>
    <property type="project" value="InterPro"/>
</dbReference>
<dbReference type="GO" id="GO:0110001">
    <property type="term" value="C:toxin-antitoxin complex"/>
    <property type="evidence" value="ECO:0007669"/>
    <property type="project" value="InterPro"/>
</dbReference>
<dbReference type="Gene3D" id="1.20.120.580">
    <property type="entry name" value="bsu32300-like"/>
    <property type="match status" value="1"/>
</dbReference>
<organism evidence="7 8">
    <name type="scientific">Acetomicrobium hydrogeniformans</name>
    <dbReference type="NCBI Taxonomy" id="649746"/>
    <lineage>
        <taxon>Bacteria</taxon>
        <taxon>Thermotogati</taxon>
        <taxon>Synergistota</taxon>
        <taxon>Synergistia</taxon>
        <taxon>Synergistales</taxon>
        <taxon>Acetomicrobiaceae</taxon>
        <taxon>Acetomicrobium</taxon>
    </lineage>
</organism>
<dbReference type="AlphaFoldDB" id="A0A7V7BYT6"/>
<evidence type="ECO:0000256" key="4">
    <source>
        <dbReference type="ARBA" id="ARBA00022741"/>
    </source>
</evidence>
<keyword evidence="2" id="KW-1277">Toxin-antitoxin system</keyword>
<keyword evidence="4" id="KW-0547">Nucleotide-binding</keyword>
<dbReference type="InterPro" id="IPR008201">
    <property type="entry name" value="HepT-like"/>
</dbReference>
<gene>
    <name evidence="7" type="ORF">GX397_08250</name>
</gene>
<dbReference type="InterPro" id="IPR051813">
    <property type="entry name" value="HepT_RNase_toxin"/>
</dbReference>
<comment type="caution">
    <text evidence="7">The sequence shown here is derived from an EMBL/GenBank/DDBJ whole genome shotgun (WGS) entry which is preliminary data.</text>
</comment>
<evidence type="ECO:0000256" key="2">
    <source>
        <dbReference type="ARBA" id="ARBA00022649"/>
    </source>
</evidence>
<keyword evidence="1" id="KW-0597">Phosphoprotein</keyword>